<comment type="caution">
    <text evidence="4">The sequence shown here is derived from an EMBL/GenBank/DDBJ whole genome shotgun (WGS) entry which is preliminary data.</text>
</comment>
<proteinExistence type="inferred from homology"/>
<dbReference type="InterPro" id="IPR038416">
    <property type="entry name" value="Ribosom_S30AE_C_sf"/>
</dbReference>
<sequence length="177" mass="19811">MQIDISGSRICITEQIDGYIKKKLSTLNKYFRRILSIRVTIKAEKDAYLSEISVIADGVTVHGSGIDSDLYNSIEAAIHKVNRQAKKHKEKIKSHRSRDTLAGKRTSYPSSPASSGAEHKTIYTSKEIAKPMTADEAVMQLEMEGSRFFIFLNSNTNQINVAYKKENGAFVVIEPQI</sequence>
<organism evidence="4">
    <name type="scientific">marine sediment metagenome</name>
    <dbReference type="NCBI Taxonomy" id="412755"/>
    <lineage>
        <taxon>unclassified sequences</taxon>
        <taxon>metagenomes</taxon>
        <taxon>ecological metagenomes</taxon>
    </lineage>
</organism>
<reference evidence="4" key="1">
    <citation type="journal article" date="2014" name="Front. Microbiol.">
        <title>High frequency of phylogenetically diverse reductive dehalogenase-homologous genes in deep subseafloor sedimentary metagenomes.</title>
        <authorList>
            <person name="Kawai M."/>
            <person name="Futagami T."/>
            <person name="Toyoda A."/>
            <person name="Takaki Y."/>
            <person name="Nishi S."/>
            <person name="Hori S."/>
            <person name="Arai W."/>
            <person name="Tsubouchi T."/>
            <person name="Morono Y."/>
            <person name="Uchiyama I."/>
            <person name="Ito T."/>
            <person name="Fujiyama A."/>
            <person name="Inagaki F."/>
            <person name="Takami H."/>
        </authorList>
    </citation>
    <scope>NUCLEOTIDE SEQUENCE</scope>
    <source>
        <strain evidence="4">Expedition CK06-06</strain>
    </source>
</reference>
<name>X0Z7R5_9ZZZZ</name>
<dbReference type="AlphaFoldDB" id="X0Z7R5"/>
<dbReference type="SUPFAM" id="SSF69754">
    <property type="entry name" value="Ribosome binding protein Y (YfiA homologue)"/>
    <property type="match status" value="1"/>
</dbReference>
<keyword evidence="1" id="KW-0810">Translation regulation</keyword>
<accession>X0Z7R5</accession>
<dbReference type="Gene3D" id="3.30.505.50">
    <property type="entry name" value="Sigma 54 modulation/S30EA ribosomal protein, C-terminal domain"/>
    <property type="match status" value="1"/>
</dbReference>
<feature type="region of interest" description="Disordered" evidence="2">
    <location>
        <begin position="85"/>
        <end position="122"/>
    </location>
</feature>
<dbReference type="GO" id="GO:0045900">
    <property type="term" value="P:negative regulation of translational elongation"/>
    <property type="evidence" value="ECO:0007669"/>
    <property type="project" value="TreeGrafter"/>
</dbReference>
<dbReference type="GO" id="GO:0043024">
    <property type="term" value="F:ribosomal small subunit binding"/>
    <property type="evidence" value="ECO:0007669"/>
    <property type="project" value="TreeGrafter"/>
</dbReference>
<feature type="compositionally biased region" description="Basic residues" evidence="2">
    <location>
        <begin position="85"/>
        <end position="96"/>
    </location>
</feature>
<feature type="domain" description="Sigma 54 modulation/S30EA ribosomal protein C-terminal" evidence="3">
    <location>
        <begin position="124"/>
        <end position="170"/>
    </location>
</feature>
<dbReference type="NCBIfam" id="TIGR00741">
    <property type="entry name" value="yfiA"/>
    <property type="match status" value="1"/>
</dbReference>
<protein>
    <recommendedName>
        <fullName evidence="3">Sigma 54 modulation/S30EA ribosomal protein C-terminal domain-containing protein</fullName>
    </recommendedName>
</protein>
<dbReference type="InterPro" id="IPR050574">
    <property type="entry name" value="HPF/YfiA_ribosome-assoc"/>
</dbReference>
<dbReference type="HAMAP" id="MF_00839">
    <property type="entry name" value="HPF"/>
    <property type="match status" value="1"/>
</dbReference>
<dbReference type="Pfam" id="PF02482">
    <property type="entry name" value="Ribosomal_S30AE"/>
    <property type="match status" value="1"/>
</dbReference>
<evidence type="ECO:0000259" key="3">
    <source>
        <dbReference type="Pfam" id="PF16321"/>
    </source>
</evidence>
<dbReference type="Pfam" id="PF16321">
    <property type="entry name" value="Ribosom_S30AE_C"/>
    <property type="match status" value="1"/>
</dbReference>
<dbReference type="InterPro" id="IPR034694">
    <property type="entry name" value="HPF_long/plastid"/>
</dbReference>
<dbReference type="PANTHER" id="PTHR33231">
    <property type="entry name" value="30S RIBOSOMAL PROTEIN"/>
    <property type="match status" value="1"/>
</dbReference>
<dbReference type="InterPro" id="IPR032528">
    <property type="entry name" value="Ribosom_S30AE_C"/>
</dbReference>
<dbReference type="GO" id="GO:0022627">
    <property type="term" value="C:cytosolic small ribosomal subunit"/>
    <property type="evidence" value="ECO:0007669"/>
    <property type="project" value="TreeGrafter"/>
</dbReference>
<evidence type="ECO:0000256" key="2">
    <source>
        <dbReference type="SAM" id="MobiDB-lite"/>
    </source>
</evidence>
<evidence type="ECO:0000313" key="4">
    <source>
        <dbReference type="EMBL" id="GAG65119.1"/>
    </source>
</evidence>
<evidence type="ECO:0000256" key="1">
    <source>
        <dbReference type="ARBA" id="ARBA00022845"/>
    </source>
</evidence>
<dbReference type="InterPro" id="IPR003489">
    <property type="entry name" value="RHF/RaiA"/>
</dbReference>
<dbReference type="PANTHER" id="PTHR33231:SF1">
    <property type="entry name" value="30S RIBOSOMAL PROTEIN"/>
    <property type="match status" value="1"/>
</dbReference>
<dbReference type="EMBL" id="BART01002623">
    <property type="protein sequence ID" value="GAG65119.1"/>
    <property type="molecule type" value="Genomic_DNA"/>
</dbReference>
<dbReference type="CDD" id="cd00552">
    <property type="entry name" value="RaiA"/>
    <property type="match status" value="1"/>
</dbReference>
<gene>
    <name evidence="4" type="ORF">S01H4_07862</name>
</gene>
<dbReference type="Gene3D" id="3.30.160.100">
    <property type="entry name" value="Ribosome hibernation promotion factor-like"/>
    <property type="match status" value="1"/>
</dbReference>
<dbReference type="InterPro" id="IPR036567">
    <property type="entry name" value="RHF-like"/>
</dbReference>